<protein>
    <submittedName>
        <fullName evidence="1">Uncharacterized protein</fullName>
    </submittedName>
</protein>
<organism evidence="1 2">
    <name type="scientific">Avena sativa</name>
    <name type="common">Oat</name>
    <dbReference type="NCBI Taxonomy" id="4498"/>
    <lineage>
        <taxon>Eukaryota</taxon>
        <taxon>Viridiplantae</taxon>
        <taxon>Streptophyta</taxon>
        <taxon>Embryophyta</taxon>
        <taxon>Tracheophyta</taxon>
        <taxon>Spermatophyta</taxon>
        <taxon>Magnoliopsida</taxon>
        <taxon>Liliopsida</taxon>
        <taxon>Poales</taxon>
        <taxon>Poaceae</taxon>
        <taxon>BOP clade</taxon>
        <taxon>Pooideae</taxon>
        <taxon>Poodae</taxon>
        <taxon>Poeae</taxon>
        <taxon>Poeae Chloroplast Group 1 (Aveneae type)</taxon>
        <taxon>Aveninae</taxon>
        <taxon>Avena</taxon>
    </lineage>
</organism>
<sequence>MATAGALHVGSRILLPIRRSTSSSAPWSHFRSHLHSKPPSAPHPPPPPPPPSSPALSSRFTPAFSPTTRRSGSIGSVVVAWYLGSIEARPVLTKSITAAAIFTVADITSQMITLRSEESLDLIRTLRMASYGILISGPSLHFWFNFVSKVVPKKDVLSTFKKMFLGQAVYGPIINCVFFSYNAGLQGETIPEIIARLKRDLIPTIKSGLIYWPLCDFITFKFIPVHLQPLLSNSFSFLWTIYITYMAGLKKPEAERITSS</sequence>
<dbReference type="Proteomes" id="UP001732700">
    <property type="component" value="Chromosome 5A"/>
</dbReference>
<proteinExistence type="predicted"/>
<evidence type="ECO:0000313" key="2">
    <source>
        <dbReference type="Proteomes" id="UP001732700"/>
    </source>
</evidence>
<dbReference type="EnsemblPlants" id="AVESA.00010b.r2.5AG0822500.1">
    <property type="protein sequence ID" value="AVESA.00010b.r2.5AG0822500.1.CDS"/>
    <property type="gene ID" value="AVESA.00010b.r2.5AG0822500"/>
</dbReference>
<reference evidence="1" key="1">
    <citation type="submission" date="2021-05" db="EMBL/GenBank/DDBJ databases">
        <authorList>
            <person name="Scholz U."/>
            <person name="Mascher M."/>
            <person name="Fiebig A."/>
        </authorList>
    </citation>
    <scope>NUCLEOTIDE SEQUENCE [LARGE SCALE GENOMIC DNA]</scope>
</reference>
<keyword evidence="2" id="KW-1185">Reference proteome</keyword>
<evidence type="ECO:0000313" key="1">
    <source>
        <dbReference type="EnsemblPlants" id="AVESA.00010b.r2.5AG0822500.1.CDS"/>
    </source>
</evidence>
<accession>A0ACD5XSF3</accession>
<name>A0ACD5XSF3_AVESA</name>
<reference evidence="1" key="2">
    <citation type="submission" date="2025-09" db="UniProtKB">
        <authorList>
            <consortium name="EnsemblPlants"/>
        </authorList>
    </citation>
    <scope>IDENTIFICATION</scope>
</reference>